<comment type="caution">
    <text evidence="1">The sequence shown here is derived from an EMBL/GenBank/DDBJ whole genome shotgun (WGS) entry which is preliminary data.</text>
</comment>
<dbReference type="InterPro" id="IPR029069">
    <property type="entry name" value="HotDog_dom_sf"/>
</dbReference>
<dbReference type="SUPFAM" id="SSF54637">
    <property type="entry name" value="Thioesterase/thiol ester dehydrase-isomerase"/>
    <property type="match status" value="1"/>
</dbReference>
<dbReference type="EMBL" id="OCSU01000004">
    <property type="protein sequence ID" value="SOE91470.1"/>
    <property type="molecule type" value="Genomic_DNA"/>
</dbReference>
<keyword evidence="2" id="KW-1185">Reference proteome</keyword>
<accession>A0A7Z7IGX6</accession>
<organism evidence="1 2">
    <name type="scientific">Caballeronia arationis</name>
    <dbReference type="NCBI Taxonomy" id="1777142"/>
    <lineage>
        <taxon>Bacteria</taxon>
        <taxon>Pseudomonadati</taxon>
        <taxon>Pseudomonadota</taxon>
        <taxon>Betaproteobacteria</taxon>
        <taxon>Burkholderiales</taxon>
        <taxon>Burkholderiaceae</taxon>
        <taxon>Caballeronia</taxon>
    </lineage>
</organism>
<proteinExistence type="predicted"/>
<evidence type="ECO:0000313" key="1">
    <source>
        <dbReference type="EMBL" id="SOE91470.1"/>
    </source>
</evidence>
<gene>
    <name evidence="1" type="ORF">SAMN05446927_8397</name>
</gene>
<evidence type="ECO:0008006" key="3">
    <source>
        <dbReference type="Google" id="ProtNLM"/>
    </source>
</evidence>
<dbReference type="Proteomes" id="UP000219522">
    <property type="component" value="Unassembled WGS sequence"/>
</dbReference>
<evidence type="ECO:0000313" key="2">
    <source>
        <dbReference type="Proteomes" id="UP000219522"/>
    </source>
</evidence>
<reference evidence="1 2" key="1">
    <citation type="submission" date="2017-09" db="EMBL/GenBank/DDBJ databases">
        <authorList>
            <person name="Varghese N."/>
            <person name="Submissions S."/>
        </authorList>
    </citation>
    <scope>NUCLEOTIDE SEQUENCE [LARGE SCALE GENOMIC DNA]</scope>
    <source>
        <strain evidence="1 2">OK806</strain>
    </source>
</reference>
<dbReference type="Gene3D" id="3.10.129.10">
    <property type="entry name" value="Hotdog Thioesterase"/>
    <property type="match status" value="1"/>
</dbReference>
<protein>
    <recommendedName>
        <fullName evidence="3">Dehydratase</fullName>
    </recommendedName>
</protein>
<name>A0A7Z7IGX6_9BURK</name>
<dbReference type="AlphaFoldDB" id="A0A7Z7IGX6"/>
<sequence>MPIMLKGLEGIRAHAGFTLGNSQWICVTDAMRSAYWLAVDVQEDGAGDNSVGKTHSLSQTAHEFHALALLMPLLGDVFLLEDVVVSQSYAIQEVRFLAQVPANSSVRISVKLALADIIDEQVLLSFECAMECDATRHPVLFAKLCLQCGATKLRAPSLPSERTAATRIMSCP</sequence>
<dbReference type="RefSeq" id="WP_097191107.1">
    <property type="nucleotide sequence ID" value="NZ_OCSU01000004.1"/>
</dbReference>